<feature type="domain" description="Signal transduction histidine kinase internal region" evidence="4">
    <location>
        <begin position="560"/>
        <end position="628"/>
    </location>
</feature>
<dbReference type="InterPro" id="IPR019734">
    <property type="entry name" value="TPR_rpt"/>
</dbReference>
<dbReference type="GO" id="GO:0016020">
    <property type="term" value="C:membrane"/>
    <property type="evidence" value="ECO:0007669"/>
    <property type="project" value="InterPro"/>
</dbReference>
<keyword evidence="5" id="KW-0418">Kinase</keyword>
<evidence type="ECO:0000256" key="3">
    <source>
        <dbReference type="SAM" id="Phobius"/>
    </source>
</evidence>
<reference evidence="5" key="1">
    <citation type="journal article" date="2012" name="PLoS ONE">
        <title>Gene sets for utilization of primary and secondary nutrition supplies in the distal gut of endangered iberian lynx.</title>
        <authorList>
            <person name="Alcaide M."/>
            <person name="Messina E."/>
            <person name="Richter M."/>
            <person name="Bargiela R."/>
            <person name="Peplies J."/>
            <person name="Huws S.A."/>
            <person name="Newbold C.J."/>
            <person name="Golyshin P.N."/>
            <person name="Simon M.A."/>
            <person name="Lopez G."/>
            <person name="Yakimov M.M."/>
            <person name="Ferrer M."/>
        </authorList>
    </citation>
    <scope>NUCLEOTIDE SEQUENCE</scope>
</reference>
<dbReference type="PANTHER" id="PTHR34220">
    <property type="entry name" value="SENSOR HISTIDINE KINASE YPDA"/>
    <property type="match status" value="1"/>
</dbReference>
<dbReference type="Pfam" id="PF13374">
    <property type="entry name" value="TPR_10"/>
    <property type="match status" value="1"/>
</dbReference>
<keyword evidence="5" id="KW-0808">Transferase</keyword>
<organism evidence="5">
    <name type="scientific">gut metagenome</name>
    <dbReference type="NCBI Taxonomy" id="749906"/>
    <lineage>
        <taxon>unclassified sequences</taxon>
        <taxon>metagenomes</taxon>
        <taxon>organismal metagenomes</taxon>
    </lineage>
</organism>
<dbReference type="PANTHER" id="PTHR34220:SF7">
    <property type="entry name" value="SENSOR HISTIDINE KINASE YPDA"/>
    <property type="match status" value="1"/>
</dbReference>
<keyword evidence="1" id="KW-0677">Repeat</keyword>
<dbReference type="SMART" id="SM00028">
    <property type="entry name" value="TPR"/>
    <property type="match status" value="5"/>
</dbReference>
<feature type="transmembrane region" description="Helical" evidence="3">
    <location>
        <begin position="7"/>
        <end position="29"/>
    </location>
</feature>
<dbReference type="Pfam" id="PF06580">
    <property type="entry name" value="His_kinase"/>
    <property type="match status" value="1"/>
</dbReference>
<proteinExistence type="predicted"/>
<evidence type="ECO:0000256" key="1">
    <source>
        <dbReference type="ARBA" id="ARBA00022737"/>
    </source>
</evidence>
<dbReference type="SUPFAM" id="SSF48452">
    <property type="entry name" value="TPR-like"/>
    <property type="match status" value="1"/>
</dbReference>
<dbReference type="Gene3D" id="1.25.40.10">
    <property type="entry name" value="Tetratricopeptide repeat domain"/>
    <property type="match status" value="2"/>
</dbReference>
<dbReference type="InterPro" id="IPR013105">
    <property type="entry name" value="TPR_2"/>
</dbReference>
<protein>
    <submittedName>
        <fullName evidence="5">Two-component system sensor histidine kinase</fullName>
    </submittedName>
</protein>
<feature type="transmembrane region" description="Helical" evidence="3">
    <location>
        <begin position="520"/>
        <end position="541"/>
    </location>
</feature>
<keyword evidence="3" id="KW-0812">Transmembrane</keyword>
<gene>
    <name evidence="5" type="ORF">EVA_03947</name>
</gene>
<dbReference type="InterPro" id="IPR010559">
    <property type="entry name" value="Sig_transdc_His_kin_internal"/>
</dbReference>
<dbReference type="PROSITE" id="PS50005">
    <property type="entry name" value="TPR"/>
    <property type="match status" value="2"/>
</dbReference>
<keyword evidence="2" id="KW-0802">TPR repeat</keyword>
<keyword evidence="3" id="KW-0472">Membrane</keyword>
<feature type="transmembrane region" description="Helical" evidence="3">
    <location>
        <begin position="81"/>
        <end position="98"/>
    </location>
</feature>
<comment type="caution">
    <text evidence="5">The sequence shown here is derived from an EMBL/GenBank/DDBJ whole genome shotgun (WGS) entry which is preliminary data.</text>
</comment>
<evidence type="ECO:0000313" key="5">
    <source>
        <dbReference type="EMBL" id="EJX07943.1"/>
    </source>
</evidence>
<dbReference type="Pfam" id="PF07719">
    <property type="entry name" value="TPR_2"/>
    <property type="match status" value="1"/>
</dbReference>
<sequence length="712" mass="82079">MNGSPLAFEALPVVCIFSALFSAHFSALFSTRFSALFSTRFSALGTTHFSALFSAHFSALGTTHFSALFSTHFSTGGTTLFSAWLFGLLSTLLGGMTACTPSSPASSSSDGRDVRSSELWDSLATNPRLVCDRLRAQLPSETDSLDYYSGLMLLSKAYQIQGRMDSMEYFTHRTEQFCRRRGWTELLPETSGGDSRRAEYFDLLGEVCNMRGNLWMRQGRTDSAVVAYHRSLHARLQGRRHGVLPDVAINLADTYSQRGQYDQAAKWYRQALSYADSLGVPETERFPEYYGLATVYTHLRDFEAADRYFDAAYRYYDRMQPTEKHFYLNNRGNSYYYREDYPKALQMFRQMLALAAEQPQMEFERHLTELNMGETFLLMDQPDSAEHYLNRCSGYFRTIGHVTALYYLDTQLIELALQQHNLPLARKRLAEAVKLPQVDPSMLHVRNRYLQHYFEQSGDYRRAYHYQRLNQHIDDSIRNERVRMRTAETALKYQQDTTLMKQKIFIQQKENEVLALNQKLYGWVVVSIAIALLLVVIYFYSRRQRLLLEVKSRNEMAALRMENIRNRLSPHFIFNVLNRQMGSFSDEQADRMHGLVKLMRRNLELSEQLCVTLAEELDFVKTYIELERPSLEPDFVCQVDCDPTLDLQQTLLPSMLLQIPVENAIKHALRGKEGPRRLWIDIRRTEGAPCCGWSTTAAATGCRVPDGARVRD</sequence>
<dbReference type="InterPro" id="IPR011990">
    <property type="entry name" value="TPR-like_helical_dom_sf"/>
</dbReference>
<name>J9GXU1_9ZZZZ</name>
<accession>J9GXU1</accession>
<dbReference type="EMBL" id="AMCI01000751">
    <property type="protein sequence ID" value="EJX07943.1"/>
    <property type="molecule type" value="Genomic_DNA"/>
</dbReference>
<dbReference type="InterPro" id="IPR050640">
    <property type="entry name" value="Bact_2-comp_sensor_kinase"/>
</dbReference>
<dbReference type="GO" id="GO:0000155">
    <property type="term" value="F:phosphorelay sensor kinase activity"/>
    <property type="evidence" value="ECO:0007669"/>
    <property type="project" value="InterPro"/>
</dbReference>
<dbReference type="AlphaFoldDB" id="J9GXU1"/>
<evidence type="ECO:0000256" key="2">
    <source>
        <dbReference type="ARBA" id="ARBA00022803"/>
    </source>
</evidence>
<keyword evidence="3" id="KW-1133">Transmembrane helix</keyword>
<evidence type="ECO:0000259" key="4">
    <source>
        <dbReference type="Pfam" id="PF06580"/>
    </source>
</evidence>